<gene>
    <name evidence="3" type="primary">LOC115227101</name>
</gene>
<protein>
    <submittedName>
        <fullName evidence="3">Galaxin-2-like isoform X1</fullName>
    </submittedName>
</protein>
<dbReference type="InterPro" id="IPR056601">
    <property type="entry name" value="Galaxin_dom"/>
</dbReference>
<dbReference type="RefSeq" id="XP_029653883.1">
    <property type="nucleotide sequence ID" value="XM_029798023.2"/>
</dbReference>
<dbReference type="Pfam" id="PF24748">
    <property type="entry name" value="Galaxin_repeat"/>
    <property type="match status" value="1"/>
</dbReference>
<dbReference type="Proteomes" id="UP000515154">
    <property type="component" value="Unplaced"/>
</dbReference>
<proteinExistence type="predicted"/>
<evidence type="ECO:0000313" key="3">
    <source>
        <dbReference type="RefSeq" id="XP_029653883.1"/>
    </source>
</evidence>
<evidence type="ECO:0000259" key="1">
    <source>
        <dbReference type="Pfam" id="PF24748"/>
    </source>
</evidence>
<feature type="domain" description="Galaxin-like repeats" evidence="1">
    <location>
        <begin position="8"/>
        <end position="115"/>
    </location>
</feature>
<dbReference type="KEGG" id="osn:115227101"/>
<evidence type="ECO:0000313" key="2">
    <source>
        <dbReference type="Proteomes" id="UP000515154"/>
    </source>
</evidence>
<name>A0A6P7TQ78_9MOLL</name>
<dbReference type="AlphaFoldDB" id="A0A6P7TQ78"/>
<reference evidence="3" key="1">
    <citation type="submission" date="2025-08" db="UniProtKB">
        <authorList>
            <consortium name="RefSeq"/>
        </authorList>
    </citation>
    <scope>IDENTIFICATION</scope>
</reference>
<keyword evidence="2" id="KW-1185">Reference proteome</keyword>
<organism evidence="2 3">
    <name type="scientific">Octopus sinensis</name>
    <name type="common">East Asian common octopus</name>
    <dbReference type="NCBI Taxonomy" id="2607531"/>
    <lineage>
        <taxon>Eukaryota</taxon>
        <taxon>Metazoa</taxon>
        <taxon>Spiralia</taxon>
        <taxon>Lophotrochozoa</taxon>
        <taxon>Mollusca</taxon>
        <taxon>Cephalopoda</taxon>
        <taxon>Coleoidea</taxon>
        <taxon>Octopodiformes</taxon>
        <taxon>Octopoda</taxon>
        <taxon>Incirrata</taxon>
        <taxon>Octopodidae</taxon>
        <taxon>Octopus</taxon>
    </lineage>
</organism>
<accession>A0A6P7TQ78</accession>
<sequence>MIIKHEICCDGEKKMKYNNSQCCGKEVINNNMSCCNGSKYNPVLHGCKDGKITNSSFSKCYSSPYNSKTQVCCKYSIINKTEDNQDSCCQGSSRTKIPYDSKTQICTAKGNIQSKTHCNYDKDPKKYTCCQGLLYNKPSNESMCCENIRKQKPAEGIPDDCQASLCDNKMYNSIHNICCNGTLISRTKYYCKDGKQFKLFNFKDGLYTKNIQICGQYAIKRSRIVGCCIGMPYFKNEIKCPLKWRDKRSELKSSDYPFWNIIHCKTLSKF</sequence>